<dbReference type="RefSeq" id="WP_123929715.1">
    <property type="nucleotide sequence ID" value="NZ_RKRE01000002.1"/>
</dbReference>
<dbReference type="Proteomes" id="UP000282654">
    <property type="component" value="Unassembled WGS sequence"/>
</dbReference>
<protein>
    <recommendedName>
        <fullName evidence="3">SpoVT-AbrB domain-containing protein</fullName>
    </recommendedName>
</protein>
<gene>
    <name evidence="1" type="ORF">EDD75_1306</name>
</gene>
<sequence>MKAAKVRKKPPGERAHLEAKRTQWILKLNPKGQATIPLEVRRVLGVGGECRELKLVAMEDGFRLLPHKPPLPVHQYIGYCAEELAEVEDPVAFVRELRGRPAGTPEE</sequence>
<organism evidence="1 2">
    <name type="scientific">Thermodesulfitimonas autotrophica</name>
    <dbReference type="NCBI Taxonomy" id="1894989"/>
    <lineage>
        <taxon>Bacteria</taxon>
        <taxon>Bacillati</taxon>
        <taxon>Bacillota</taxon>
        <taxon>Clostridia</taxon>
        <taxon>Thermoanaerobacterales</taxon>
        <taxon>Thermoanaerobacteraceae</taxon>
        <taxon>Thermodesulfitimonas</taxon>
    </lineage>
</organism>
<reference evidence="1 2" key="1">
    <citation type="submission" date="2018-11" db="EMBL/GenBank/DDBJ databases">
        <title>Genomic Encyclopedia of Type Strains, Phase IV (KMG-IV): sequencing the most valuable type-strain genomes for metagenomic binning, comparative biology and taxonomic classification.</title>
        <authorList>
            <person name="Goeker M."/>
        </authorList>
    </citation>
    <scope>NUCLEOTIDE SEQUENCE [LARGE SCALE GENOMIC DNA]</scope>
    <source>
        <strain evidence="1 2">DSM 102936</strain>
    </source>
</reference>
<dbReference type="EMBL" id="RKRE01000002">
    <property type="protein sequence ID" value="RPF47035.1"/>
    <property type="molecule type" value="Genomic_DNA"/>
</dbReference>
<proteinExistence type="predicted"/>
<dbReference type="SUPFAM" id="SSF89447">
    <property type="entry name" value="AbrB/MazE/MraZ-like"/>
    <property type="match status" value="1"/>
</dbReference>
<evidence type="ECO:0000313" key="2">
    <source>
        <dbReference type="Proteomes" id="UP000282654"/>
    </source>
</evidence>
<evidence type="ECO:0008006" key="3">
    <source>
        <dbReference type="Google" id="ProtNLM"/>
    </source>
</evidence>
<comment type="caution">
    <text evidence="1">The sequence shown here is derived from an EMBL/GenBank/DDBJ whole genome shotgun (WGS) entry which is preliminary data.</text>
</comment>
<dbReference type="AlphaFoldDB" id="A0A3N5BMS4"/>
<dbReference type="OrthoDB" id="2112791at2"/>
<accession>A0A3N5BMS4</accession>
<name>A0A3N5BMS4_9THEO</name>
<keyword evidence="2" id="KW-1185">Reference proteome</keyword>
<dbReference type="InterPro" id="IPR037914">
    <property type="entry name" value="SpoVT-AbrB_sf"/>
</dbReference>
<evidence type="ECO:0000313" key="1">
    <source>
        <dbReference type="EMBL" id="RPF47035.1"/>
    </source>
</evidence>